<gene>
    <name evidence="2" type="ORF">EDC22_11256</name>
</gene>
<dbReference type="AlphaFoldDB" id="A0A4R3LZY4"/>
<reference evidence="2 3" key="1">
    <citation type="submission" date="2019-03" db="EMBL/GenBank/DDBJ databases">
        <title>Genomic Encyclopedia of Type Strains, Phase IV (KMG-IV): sequencing the most valuable type-strain genomes for metagenomic binning, comparative biology and taxonomic classification.</title>
        <authorList>
            <person name="Goeker M."/>
        </authorList>
    </citation>
    <scope>NUCLEOTIDE SEQUENCE [LARGE SCALE GENOMIC DNA]</scope>
    <source>
        <strain evidence="2 3">DSM 19345</strain>
    </source>
</reference>
<name>A0A4R3LZY4_9HYPH</name>
<keyword evidence="1" id="KW-0812">Transmembrane</keyword>
<organism evidence="2 3">
    <name type="scientific">Tepidamorphus gemmatus</name>
    <dbReference type="NCBI Taxonomy" id="747076"/>
    <lineage>
        <taxon>Bacteria</taxon>
        <taxon>Pseudomonadati</taxon>
        <taxon>Pseudomonadota</taxon>
        <taxon>Alphaproteobacteria</taxon>
        <taxon>Hyphomicrobiales</taxon>
        <taxon>Tepidamorphaceae</taxon>
        <taxon>Tepidamorphus</taxon>
    </lineage>
</organism>
<protein>
    <submittedName>
        <fullName evidence="2">Pilus assembly protein Flp/PilA</fullName>
    </submittedName>
</protein>
<dbReference type="Pfam" id="PF04964">
    <property type="entry name" value="Flp_Fap"/>
    <property type="match status" value="1"/>
</dbReference>
<dbReference type="InterPro" id="IPR007047">
    <property type="entry name" value="Flp_Fap"/>
</dbReference>
<dbReference type="EMBL" id="SMAK01000012">
    <property type="protein sequence ID" value="TCT05886.1"/>
    <property type="molecule type" value="Genomic_DNA"/>
</dbReference>
<evidence type="ECO:0000256" key="1">
    <source>
        <dbReference type="SAM" id="Phobius"/>
    </source>
</evidence>
<dbReference type="RefSeq" id="WP_132807641.1">
    <property type="nucleotide sequence ID" value="NZ_SMAK01000012.1"/>
</dbReference>
<keyword evidence="3" id="KW-1185">Reference proteome</keyword>
<accession>A0A4R3LZY4</accession>
<keyword evidence="1" id="KW-0472">Membrane</keyword>
<sequence length="62" mass="6651">MTYWRVAQRARAFLSDNSGATAIEYALIAGSISILIVTLALQTGETVQDKFQAVVDGFSGLN</sequence>
<feature type="transmembrane region" description="Helical" evidence="1">
    <location>
        <begin position="20"/>
        <end position="41"/>
    </location>
</feature>
<dbReference type="Proteomes" id="UP000295678">
    <property type="component" value="Unassembled WGS sequence"/>
</dbReference>
<dbReference type="OrthoDB" id="5325135at2"/>
<proteinExistence type="predicted"/>
<keyword evidence="1" id="KW-1133">Transmembrane helix</keyword>
<evidence type="ECO:0000313" key="2">
    <source>
        <dbReference type="EMBL" id="TCT05886.1"/>
    </source>
</evidence>
<evidence type="ECO:0000313" key="3">
    <source>
        <dbReference type="Proteomes" id="UP000295678"/>
    </source>
</evidence>
<comment type="caution">
    <text evidence="2">The sequence shown here is derived from an EMBL/GenBank/DDBJ whole genome shotgun (WGS) entry which is preliminary data.</text>
</comment>